<dbReference type="CDD" id="cd04187">
    <property type="entry name" value="DPM1_like_bac"/>
    <property type="match status" value="1"/>
</dbReference>
<evidence type="ECO:0000256" key="6">
    <source>
        <dbReference type="ARBA" id="ARBA00023136"/>
    </source>
</evidence>
<dbReference type="eggNOG" id="COG0463">
    <property type="taxonomic scope" value="Bacteria"/>
</dbReference>
<gene>
    <name evidence="10" type="ordered locus">blr5981</name>
</gene>
<name>Q89HK9_BRADU</name>
<evidence type="ECO:0000259" key="9">
    <source>
        <dbReference type="Pfam" id="PF00535"/>
    </source>
</evidence>
<evidence type="ECO:0000256" key="1">
    <source>
        <dbReference type="ARBA" id="ARBA00004141"/>
    </source>
</evidence>
<dbReference type="CAZy" id="GT2">
    <property type="family name" value="Glycosyltransferase Family 2"/>
</dbReference>
<dbReference type="KEGG" id="bja:blr5981"/>
<dbReference type="EnsemblBacteria" id="BAC51246">
    <property type="protein sequence ID" value="BAC51246"/>
    <property type="gene ID" value="BAC51246"/>
</dbReference>
<dbReference type="SUPFAM" id="SSF53448">
    <property type="entry name" value="Nucleotide-diphospho-sugar transferases"/>
    <property type="match status" value="1"/>
</dbReference>
<keyword evidence="3" id="KW-0808">Transferase</keyword>
<accession>Q89HK9</accession>
<dbReference type="PATRIC" id="fig|224911.5.peg.6103"/>
<dbReference type="GO" id="GO:0005886">
    <property type="term" value="C:plasma membrane"/>
    <property type="evidence" value="ECO:0000318"/>
    <property type="project" value="GO_Central"/>
</dbReference>
<keyword evidence="2" id="KW-0328">Glycosyltransferase</keyword>
<keyword evidence="4 8" id="KW-0812">Transmembrane</keyword>
<dbReference type="PANTHER" id="PTHR48090:SF1">
    <property type="entry name" value="PROPHAGE BACTOPRENOL GLUCOSYL TRANSFERASE HOMOLOG"/>
    <property type="match status" value="1"/>
</dbReference>
<reference evidence="11" key="1">
    <citation type="journal article" date="2002" name="DNA Res.">
        <title>Complete genomic sequence of nitrogen-fixing symbiotic bacterium Bradyrhizobium japonicum USDA110.</title>
        <authorList>
            <person name="Kaneko T."/>
            <person name="Nakamura Y."/>
            <person name="Sato S."/>
            <person name="Minamisawa K."/>
            <person name="Uchiumi T."/>
            <person name="Sasamoto S."/>
            <person name="Watanabe A."/>
            <person name="Idesawa K."/>
            <person name="Iriguchi M."/>
            <person name="Kawashima K."/>
            <person name="Kohara M."/>
            <person name="Matsumoto M."/>
            <person name="Shimpo S."/>
            <person name="Tsuruoka H."/>
            <person name="Wada T."/>
            <person name="Yamada M."/>
            <person name="Tabata S."/>
        </authorList>
    </citation>
    <scope>NUCLEOTIDE SEQUENCE [LARGE SCALE GENOMIC DNA]</scope>
    <source>
        <strain evidence="11">JCM 10833 / BCRC 13528 / IAM 13628 / NBRC 14792 / USDA 110</strain>
    </source>
</reference>
<organism evidence="10 11">
    <name type="scientific">Bradyrhizobium diazoefficiens (strain JCM 10833 / BCRC 13528 / IAM 13628 / NBRC 14792 / USDA 110)</name>
    <dbReference type="NCBI Taxonomy" id="224911"/>
    <lineage>
        <taxon>Bacteria</taxon>
        <taxon>Pseudomonadati</taxon>
        <taxon>Pseudomonadota</taxon>
        <taxon>Alphaproteobacteria</taxon>
        <taxon>Hyphomicrobiales</taxon>
        <taxon>Nitrobacteraceae</taxon>
        <taxon>Bradyrhizobium</taxon>
    </lineage>
</organism>
<feature type="region of interest" description="Disordered" evidence="7">
    <location>
        <begin position="1"/>
        <end position="32"/>
    </location>
</feature>
<evidence type="ECO:0000256" key="5">
    <source>
        <dbReference type="ARBA" id="ARBA00022989"/>
    </source>
</evidence>
<feature type="domain" description="Glycosyltransferase 2-like" evidence="9">
    <location>
        <begin position="41"/>
        <end position="204"/>
    </location>
</feature>
<keyword evidence="5 8" id="KW-1133">Transmembrane helix</keyword>
<evidence type="ECO:0000313" key="10">
    <source>
        <dbReference type="EMBL" id="BAC51246.1"/>
    </source>
</evidence>
<dbReference type="InParanoid" id="Q89HK9"/>
<proteinExistence type="predicted"/>
<dbReference type="Pfam" id="PF00535">
    <property type="entry name" value="Glycos_transf_2"/>
    <property type="match status" value="1"/>
</dbReference>
<dbReference type="GO" id="GO:0016757">
    <property type="term" value="F:glycosyltransferase activity"/>
    <property type="evidence" value="ECO:0007669"/>
    <property type="project" value="UniProtKB-KW"/>
</dbReference>
<dbReference type="EMBL" id="BA000040">
    <property type="protein sequence ID" value="BAC51246.1"/>
    <property type="molecule type" value="Genomic_DNA"/>
</dbReference>
<dbReference type="HOGENOM" id="CLU_033536_0_1_5"/>
<sequence length="347" mass="38910">MATPPPARQSPRAAAGCPTPPAGGVIPPDGRPGGLMRKKISLVTPCYNEEAGIRECYAAVKEIFDRELPGYEREHIFCDNASSDRTVEILKEIAAEDPSVKVIVNARNFGVLRNTYNGVLASTGDATILFMPADLQDPPSLIPTFVKHWEDGYEIVFGIRARREEPFLSRTARHMYYKMISRMSYVDYPADVGDYQLVDRKVLDAMKQFEDVQPFMRMMPFECGFRSIGVPYTWLARKHGISRNRLSSLIDQGLLGAISFSTVPLRTAFFFGLIISSLSFAYAFVVFLLKLAGFDIGPHGIPTIVIGLFFFGGVQLFFLGVLGEYIVAIYNQVRRRPIVVERERINF</sequence>
<dbReference type="InterPro" id="IPR001173">
    <property type="entry name" value="Glyco_trans_2-like"/>
</dbReference>
<evidence type="ECO:0000256" key="4">
    <source>
        <dbReference type="ARBA" id="ARBA00022692"/>
    </source>
</evidence>
<dbReference type="Proteomes" id="UP000002526">
    <property type="component" value="Chromosome"/>
</dbReference>
<dbReference type="STRING" id="224911.AAV28_27440"/>
<protein>
    <submittedName>
        <fullName evidence="10">Blr5981 protein</fullName>
    </submittedName>
</protein>
<comment type="subcellular location">
    <subcellularLocation>
        <location evidence="1">Membrane</location>
        <topology evidence="1">Multi-pass membrane protein</topology>
    </subcellularLocation>
</comment>
<evidence type="ECO:0000256" key="2">
    <source>
        <dbReference type="ARBA" id="ARBA00022676"/>
    </source>
</evidence>
<evidence type="ECO:0000256" key="3">
    <source>
        <dbReference type="ARBA" id="ARBA00022679"/>
    </source>
</evidence>
<evidence type="ECO:0000256" key="7">
    <source>
        <dbReference type="SAM" id="MobiDB-lite"/>
    </source>
</evidence>
<keyword evidence="6 8" id="KW-0472">Membrane</keyword>
<dbReference type="InterPro" id="IPR050256">
    <property type="entry name" value="Glycosyltransferase_2"/>
</dbReference>
<dbReference type="OrthoDB" id="9807795at2"/>
<dbReference type="AlphaFoldDB" id="Q89HK9"/>
<dbReference type="PhylomeDB" id="Q89HK9"/>
<evidence type="ECO:0000256" key="8">
    <source>
        <dbReference type="SAM" id="Phobius"/>
    </source>
</evidence>
<feature type="transmembrane region" description="Helical" evidence="8">
    <location>
        <begin position="301"/>
        <end position="327"/>
    </location>
</feature>
<evidence type="ECO:0000313" key="11">
    <source>
        <dbReference type="Proteomes" id="UP000002526"/>
    </source>
</evidence>
<dbReference type="Gene3D" id="3.90.550.10">
    <property type="entry name" value="Spore Coat Polysaccharide Biosynthesis Protein SpsA, Chain A"/>
    <property type="match status" value="1"/>
</dbReference>
<dbReference type="FunFam" id="3.90.550.10:FF:000476">
    <property type="entry name" value="Glycosyltransferase involved in cell wall bisynthesis"/>
    <property type="match status" value="1"/>
</dbReference>
<dbReference type="PANTHER" id="PTHR48090">
    <property type="entry name" value="UNDECAPRENYL-PHOSPHATE 4-DEOXY-4-FORMAMIDO-L-ARABINOSE TRANSFERASE-RELATED"/>
    <property type="match status" value="1"/>
</dbReference>
<dbReference type="InterPro" id="IPR029044">
    <property type="entry name" value="Nucleotide-diphossugar_trans"/>
</dbReference>
<keyword evidence="11" id="KW-1185">Reference proteome</keyword>
<feature type="transmembrane region" description="Helical" evidence="8">
    <location>
        <begin position="268"/>
        <end position="289"/>
    </location>
</feature>